<sequence length="60" mass="6479">MVEAQRIDSAGARQFQWAFSILILAGQRVWTRAVEVVGGLVKGMIVSVGHLTPDGDSEQP</sequence>
<dbReference type="AlphaFoldDB" id="A0A840Q2K1"/>
<evidence type="ECO:0000313" key="2">
    <source>
        <dbReference type="Proteomes" id="UP000584374"/>
    </source>
</evidence>
<dbReference type="RefSeq" id="WP_184723170.1">
    <property type="nucleotide sequence ID" value="NZ_JACHIW010000001.1"/>
</dbReference>
<dbReference type="EMBL" id="JACHIW010000001">
    <property type="protein sequence ID" value="MBB5152988.1"/>
    <property type="molecule type" value="Genomic_DNA"/>
</dbReference>
<name>A0A840Q2K1_9PSEU</name>
<organism evidence="1 2">
    <name type="scientific">Saccharopolyspora phatthalungensis</name>
    <dbReference type="NCBI Taxonomy" id="664693"/>
    <lineage>
        <taxon>Bacteria</taxon>
        <taxon>Bacillati</taxon>
        <taxon>Actinomycetota</taxon>
        <taxon>Actinomycetes</taxon>
        <taxon>Pseudonocardiales</taxon>
        <taxon>Pseudonocardiaceae</taxon>
        <taxon>Saccharopolyspora</taxon>
    </lineage>
</organism>
<reference evidence="1 2" key="1">
    <citation type="submission" date="2020-08" db="EMBL/GenBank/DDBJ databases">
        <title>Sequencing the genomes of 1000 actinobacteria strains.</title>
        <authorList>
            <person name="Klenk H.-P."/>
        </authorList>
    </citation>
    <scope>NUCLEOTIDE SEQUENCE [LARGE SCALE GENOMIC DNA]</scope>
    <source>
        <strain evidence="1 2">DSM 45584</strain>
    </source>
</reference>
<proteinExistence type="predicted"/>
<comment type="caution">
    <text evidence="1">The sequence shown here is derived from an EMBL/GenBank/DDBJ whole genome shotgun (WGS) entry which is preliminary data.</text>
</comment>
<evidence type="ECO:0000313" key="1">
    <source>
        <dbReference type="EMBL" id="MBB5152988.1"/>
    </source>
</evidence>
<protein>
    <submittedName>
        <fullName evidence="1">Uncharacterized protein</fullName>
    </submittedName>
</protein>
<accession>A0A840Q2K1</accession>
<gene>
    <name evidence="1" type="ORF">BJ970_000522</name>
</gene>
<dbReference type="Proteomes" id="UP000584374">
    <property type="component" value="Unassembled WGS sequence"/>
</dbReference>
<keyword evidence="2" id="KW-1185">Reference proteome</keyword>